<comment type="caution">
    <text evidence="1">The sequence shown here is derived from an EMBL/GenBank/DDBJ whole genome shotgun (WGS) entry which is preliminary data.</text>
</comment>
<dbReference type="Proteomes" id="UP000772434">
    <property type="component" value="Unassembled WGS sequence"/>
</dbReference>
<dbReference type="AlphaFoldDB" id="A0A9P5P098"/>
<proteinExistence type="predicted"/>
<evidence type="ECO:0000313" key="2">
    <source>
        <dbReference type="Proteomes" id="UP000772434"/>
    </source>
</evidence>
<organism evidence="1 2">
    <name type="scientific">Rhodocollybia butyracea</name>
    <dbReference type="NCBI Taxonomy" id="206335"/>
    <lineage>
        <taxon>Eukaryota</taxon>
        <taxon>Fungi</taxon>
        <taxon>Dikarya</taxon>
        <taxon>Basidiomycota</taxon>
        <taxon>Agaricomycotina</taxon>
        <taxon>Agaricomycetes</taxon>
        <taxon>Agaricomycetidae</taxon>
        <taxon>Agaricales</taxon>
        <taxon>Marasmiineae</taxon>
        <taxon>Omphalotaceae</taxon>
        <taxon>Rhodocollybia</taxon>
    </lineage>
</organism>
<evidence type="ECO:0000313" key="1">
    <source>
        <dbReference type="EMBL" id="KAF9022719.1"/>
    </source>
</evidence>
<reference evidence="1" key="1">
    <citation type="submission" date="2020-11" db="EMBL/GenBank/DDBJ databases">
        <authorList>
            <consortium name="DOE Joint Genome Institute"/>
            <person name="Ahrendt S."/>
            <person name="Riley R."/>
            <person name="Andreopoulos W."/>
            <person name="Labutti K."/>
            <person name="Pangilinan J."/>
            <person name="Ruiz-Duenas F.J."/>
            <person name="Barrasa J.M."/>
            <person name="Sanchez-Garcia M."/>
            <person name="Camarero S."/>
            <person name="Miyauchi S."/>
            <person name="Serrano A."/>
            <person name="Linde D."/>
            <person name="Babiker R."/>
            <person name="Drula E."/>
            <person name="Ayuso-Fernandez I."/>
            <person name="Pacheco R."/>
            <person name="Padilla G."/>
            <person name="Ferreira P."/>
            <person name="Barriuso J."/>
            <person name="Kellner H."/>
            <person name="Castanera R."/>
            <person name="Alfaro M."/>
            <person name="Ramirez L."/>
            <person name="Pisabarro A.G."/>
            <person name="Kuo A."/>
            <person name="Tritt A."/>
            <person name="Lipzen A."/>
            <person name="He G."/>
            <person name="Yan M."/>
            <person name="Ng V."/>
            <person name="Cullen D."/>
            <person name="Martin F."/>
            <person name="Rosso M.-N."/>
            <person name="Henrissat B."/>
            <person name="Hibbett D."/>
            <person name="Martinez A.T."/>
            <person name="Grigoriev I.V."/>
        </authorList>
    </citation>
    <scope>NUCLEOTIDE SEQUENCE</scope>
    <source>
        <strain evidence="1">AH 40177</strain>
    </source>
</reference>
<keyword evidence="2" id="KW-1185">Reference proteome</keyword>
<name>A0A9P5P098_9AGAR</name>
<gene>
    <name evidence="1" type="ORF">BDP27DRAFT_1353195</name>
</gene>
<accession>A0A9P5P098</accession>
<sequence>MTASYLRQCGLYFRAFRRFSCGSFELDHVKNPGAVGTRVGRPRKFAHSQNCIGARSE</sequence>
<protein>
    <submittedName>
        <fullName evidence="1">Uncharacterized protein</fullName>
    </submittedName>
</protein>
<dbReference type="EMBL" id="JADNRY010001006">
    <property type="protein sequence ID" value="KAF9022719.1"/>
    <property type="molecule type" value="Genomic_DNA"/>
</dbReference>